<evidence type="ECO:0000313" key="4">
    <source>
        <dbReference type="Proteomes" id="UP001620408"/>
    </source>
</evidence>
<evidence type="ECO:0000256" key="1">
    <source>
        <dbReference type="SAM" id="SignalP"/>
    </source>
</evidence>
<dbReference type="InterPro" id="IPR006311">
    <property type="entry name" value="TAT_signal"/>
</dbReference>
<dbReference type="EMBL" id="JADIKD010000008">
    <property type="protein sequence ID" value="MFK2917087.1"/>
    <property type="molecule type" value="Genomic_DNA"/>
</dbReference>
<dbReference type="InterPro" id="IPR050266">
    <property type="entry name" value="AB_hydrolase_sf"/>
</dbReference>
<dbReference type="SUPFAM" id="SSF53474">
    <property type="entry name" value="alpha/beta-Hydrolases"/>
    <property type="match status" value="1"/>
</dbReference>
<organism evidence="3 4">
    <name type="scientific">Dyella koreensis</name>
    <dbReference type="NCBI Taxonomy" id="311235"/>
    <lineage>
        <taxon>Bacteria</taxon>
        <taxon>Pseudomonadati</taxon>
        <taxon>Pseudomonadota</taxon>
        <taxon>Gammaproteobacteria</taxon>
        <taxon>Lysobacterales</taxon>
        <taxon>Rhodanobacteraceae</taxon>
        <taxon>Dyella</taxon>
    </lineage>
</organism>
<evidence type="ECO:0000313" key="3">
    <source>
        <dbReference type="EMBL" id="MFK2917087.1"/>
    </source>
</evidence>
<dbReference type="PROSITE" id="PS51318">
    <property type="entry name" value="TAT"/>
    <property type="match status" value="1"/>
</dbReference>
<evidence type="ECO:0000259" key="2">
    <source>
        <dbReference type="Pfam" id="PF00561"/>
    </source>
</evidence>
<protein>
    <submittedName>
        <fullName evidence="3">Alpha/beta hydrolase</fullName>
    </submittedName>
</protein>
<dbReference type="InterPro" id="IPR029058">
    <property type="entry name" value="AB_hydrolase_fold"/>
</dbReference>
<sequence length="327" mass="35054">MQRRQFLGLAAGTVAAGVLAGCAPRAMRQLATGTATRPTDVAAFNAARRFASTRFGEIAYVERGSGQAALFLHGFPLNSYQWRGALDRLSPYRRCVAPDSLGLGFTRPAPGQSVTPAAQVDMLSTLLDQLGISSVDLVASDSGGAVAQLFMARHPDRVRTVLLTNCDVEPDSPPPAVLPVIEAARRGRFADEWLVPSATDKTFARSPKGLGGATFTYPERMADETFDMYLGPLTATPERKALCDAYALGLTPNPLAGVEASLKKSTIPVRIIWGTGDNIFAASDPDYLDKLFPGSHGVRRIEGAKLFFPEEFPDVIAEEAKRLWGVG</sequence>
<dbReference type="Pfam" id="PF00561">
    <property type="entry name" value="Abhydrolase_1"/>
    <property type="match status" value="1"/>
</dbReference>
<feature type="domain" description="AB hydrolase-1" evidence="2">
    <location>
        <begin position="70"/>
        <end position="304"/>
    </location>
</feature>
<dbReference type="Gene3D" id="3.40.50.1820">
    <property type="entry name" value="alpha/beta hydrolase"/>
    <property type="match status" value="1"/>
</dbReference>
<dbReference type="PANTHER" id="PTHR43798">
    <property type="entry name" value="MONOACYLGLYCEROL LIPASE"/>
    <property type="match status" value="1"/>
</dbReference>
<keyword evidence="3" id="KW-0378">Hydrolase</keyword>
<feature type="chain" id="PRO_5046914036" evidence="1">
    <location>
        <begin position="21"/>
        <end position="327"/>
    </location>
</feature>
<dbReference type="PROSITE" id="PS51257">
    <property type="entry name" value="PROKAR_LIPOPROTEIN"/>
    <property type="match status" value="1"/>
</dbReference>
<dbReference type="PRINTS" id="PR00111">
    <property type="entry name" value="ABHYDROLASE"/>
</dbReference>
<proteinExistence type="predicted"/>
<accession>A0ABW8K5Z4</accession>
<feature type="signal peptide" evidence="1">
    <location>
        <begin position="1"/>
        <end position="20"/>
    </location>
</feature>
<gene>
    <name evidence="3" type="ORF">ISS97_07420</name>
</gene>
<keyword evidence="4" id="KW-1185">Reference proteome</keyword>
<name>A0ABW8K5Z4_9GAMM</name>
<dbReference type="PANTHER" id="PTHR43798:SF33">
    <property type="entry name" value="HYDROLASE, PUTATIVE (AFU_ORTHOLOGUE AFUA_2G14860)-RELATED"/>
    <property type="match status" value="1"/>
</dbReference>
<comment type="caution">
    <text evidence="3">The sequence shown here is derived from an EMBL/GenBank/DDBJ whole genome shotgun (WGS) entry which is preliminary data.</text>
</comment>
<dbReference type="Proteomes" id="UP001620408">
    <property type="component" value="Unassembled WGS sequence"/>
</dbReference>
<keyword evidence="1" id="KW-0732">Signal</keyword>
<dbReference type="GO" id="GO:0016787">
    <property type="term" value="F:hydrolase activity"/>
    <property type="evidence" value="ECO:0007669"/>
    <property type="project" value="UniProtKB-KW"/>
</dbReference>
<reference evidence="3 4" key="1">
    <citation type="submission" date="2020-10" db="EMBL/GenBank/DDBJ databases">
        <title>Phylogeny of dyella-like bacteria.</title>
        <authorList>
            <person name="Fu J."/>
        </authorList>
    </citation>
    <scope>NUCLEOTIDE SEQUENCE [LARGE SCALE GENOMIC DNA]</scope>
    <source>
        <strain evidence="3 4">BB4</strain>
    </source>
</reference>
<dbReference type="InterPro" id="IPR000073">
    <property type="entry name" value="AB_hydrolase_1"/>
</dbReference>
<dbReference type="RefSeq" id="WP_379986902.1">
    <property type="nucleotide sequence ID" value="NZ_JADIKD010000008.1"/>
</dbReference>